<feature type="compositionally biased region" description="Low complexity" evidence="12">
    <location>
        <begin position="1450"/>
        <end position="1460"/>
    </location>
</feature>
<feature type="domain" description="EGF-like" evidence="15">
    <location>
        <begin position="290"/>
        <end position="329"/>
    </location>
</feature>
<evidence type="ECO:0000313" key="16">
    <source>
        <dbReference type="EMBL" id="KAK6191344.1"/>
    </source>
</evidence>
<dbReference type="GO" id="GO:0016020">
    <property type="term" value="C:membrane"/>
    <property type="evidence" value="ECO:0007669"/>
    <property type="project" value="UniProtKB-SubCell"/>
</dbReference>
<dbReference type="InterPro" id="IPR011042">
    <property type="entry name" value="6-blade_b-propeller_TolB-like"/>
</dbReference>
<evidence type="ECO:0000256" key="1">
    <source>
        <dbReference type="ARBA" id="ARBA00004167"/>
    </source>
</evidence>
<feature type="repeat" description="LDL-receptor class B" evidence="11">
    <location>
        <begin position="420"/>
        <end position="462"/>
    </location>
</feature>
<feature type="repeat" description="LDL-receptor class B" evidence="11">
    <location>
        <begin position="463"/>
        <end position="506"/>
    </location>
</feature>
<dbReference type="InterPro" id="IPR023415">
    <property type="entry name" value="LDLR_class-A_CS"/>
</dbReference>
<accession>A0AAN8Q0G1</accession>
<dbReference type="PROSITE" id="PS01209">
    <property type="entry name" value="LDLRA_1"/>
    <property type="match status" value="1"/>
</dbReference>
<evidence type="ECO:0000256" key="7">
    <source>
        <dbReference type="ARBA" id="ARBA00023157"/>
    </source>
</evidence>
<dbReference type="PROSITE" id="PS51257">
    <property type="entry name" value="PROKAR_LIPOPROTEIN"/>
    <property type="match status" value="1"/>
</dbReference>
<dbReference type="Proteomes" id="UP001347796">
    <property type="component" value="Unassembled WGS sequence"/>
</dbReference>
<evidence type="ECO:0000256" key="6">
    <source>
        <dbReference type="ARBA" id="ARBA00023136"/>
    </source>
</evidence>
<keyword evidence="5" id="KW-0677">Repeat</keyword>
<feature type="repeat" description="LDL-receptor class B" evidence="11">
    <location>
        <begin position="682"/>
        <end position="724"/>
    </location>
</feature>
<dbReference type="CDD" id="cd00112">
    <property type="entry name" value="LDLa"/>
    <property type="match status" value="3"/>
</dbReference>
<evidence type="ECO:0000256" key="13">
    <source>
        <dbReference type="SAM" id="Phobius"/>
    </source>
</evidence>
<dbReference type="Gene3D" id="4.10.400.10">
    <property type="entry name" value="Low-density Lipoprotein Receptor"/>
    <property type="match status" value="3"/>
</dbReference>
<keyword evidence="2" id="KW-0245">EGF-like domain</keyword>
<feature type="repeat" description="LDL-receptor class B" evidence="11">
    <location>
        <begin position="811"/>
        <end position="853"/>
    </location>
</feature>
<feature type="signal peptide" evidence="14">
    <location>
        <begin position="1"/>
        <end position="22"/>
    </location>
</feature>
<dbReference type="InterPro" id="IPR036055">
    <property type="entry name" value="LDL_receptor-like_sf"/>
</dbReference>
<dbReference type="SMART" id="SM00135">
    <property type="entry name" value="LY"/>
    <property type="match status" value="20"/>
</dbReference>
<evidence type="ECO:0000256" key="4">
    <source>
        <dbReference type="ARBA" id="ARBA00022729"/>
    </source>
</evidence>
<feature type="repeat" description="LDL-receptor class B" evidence="11">
    <location>
        <begin position="1081"/>
        <end position="1124"/>
    </location>
</feature>
<dbReference type="Gene3D" id="2.120.10.30">
    <property type="entry name" value="TolB, C-terminal domain"/>
    <property type="match status" value="4"/>
</dbReference>
<feature type="repeat" description="LDL-receptor class B" evidence="11">
    <location>
        <begin position="1125"/>
        <end position="1167"/>
    </location>
</feature>
<keyword evidence="6 13" id="KW-0472">Membrane</keyword>
<dbReference type="PROSITE" id="PS51120">
    <property type="entry name" value="LDLRB"/>
    <property type="match status" value="15"/>
</dbReference>
<evidence type="ECO:0000256" key="8">
    <source>
        <dbReference type="ARBA" id="ARBA00023170"/>
    </source>
</evidence>
<feature type="disulfide bond" evidence="10">
    <location>
        <begin position="1280"/>
        <end position="1295"/>
    </location>
</feature>
<dbReference type="Pfam" id="PF00058">
    <property type="entry name" value="Ldl_recept_b"/>
    <property type="match status" value="12"/>
</dbReference>
<feature type="repeat" description="LDL-receptor class B" evidence="11">
    <location>
        <begin position="507"/>
        <end position="549"/>
    </location>
</feature>
<feature type="disulfide bond" evidence="10">
    <location>
        <begin position="1317"/>
        <end position="1332"/>
    </location>
</feature>
<dbReference type="PRINTS" id="PR00261">
    <property type="entry name" value="LDLRECEPTOR"/>
</dbReference>
<organism evidence="16 17">
    <name type="scientific">Patella caerulea</name>
    <name type="common">Rayed Mediterranean limpet</name>
    <dbReference type="NCBI Taxonomy" id="87958"/>
    <lineage>
        <taxon>Eukaryota</taxon>
        <taxon>Metazoa</taxon>
        <taxon>Spiralia</taxon>
        <taxon>Lophotrochozoa</taxon>
        <taxon>Mollusca</taxon>
        <taxon>Gastropoda</taxon>
        <taxon>Patellogastropoda</taxon>
        <taxon>Patelloidea</taxon>
        <taxon>Patellidae</taxon>
        <taxon>Patella</taxon>
    </lineage>
</organism>
<comment type="subcellular location">
    <subcellularLocation>
        <location evidence="1">Membrane</location>
        <topology evidence="1">Single-pass membrane protein</topology>
    </subcellularLocation>
</comment>
<feature type="disulfide bond" evidence="10">
    <location>
        <begin position="1340"/>
        <end position="1358"/>
    </location>
</feature>
<dbReference type="SUPFAM" id="SSF57196">
    <property type="entry name" value="EGF/Laminin"/>
    <property type="match status" value="3"/>
</dbReference>
<dbReference type="Pfam" id="PF14670">
    <property type="entry name" value="FXa_inhibition"/>
    <property type="match status" value="3"/>
</dbReference>
<dbReference type="PROSITE" id="PS50068">
    <property type="entry name" value="LDLRA_2"/>
    <property type="match status" value="3"/>
</dbReference>
<dbReference type="FunFam" id="2.120.10.30:FF:000001">
    <property type="entry name" value="Low-density lipoprotein receptor-related protein 6"/>
    <property type="match status" value="2"/>
</dbReference>
<proteinExistence type="predicted"/>
<dbReference type="Gene3D" id="2.10.25.10">
    <property type="entry name" value="Laminin"/>
    <property type="match status" value="1"/>
</dbReference>
<keyword evidence="9" id="KW-0325">Glycoprotein</keyword>
<comment type="caution">
    <text evidence="10">Lacks conserved residue(s) required for the propagation of feature annotation.</text>
</comment>
<keyword evidence="13" id="KW-1133">Transmembrane helix</keyword>
<dbReference type="InterPro" id="IPR000033">
    <property type="entry name" value="LDLR_classB_rpt"/>
</dbReference>
<evidence type="ECO:0000256" key="9">
    <source>
        <dbReference type="ARBA" id="ARBA00023180"/>
    </source>
</evidence>
<keyword evidence="17" id="KW-1185">Reference proteome</keyword>
<feature type="disulfide bond" evidence="10">
    <location>
        <begin position="1298"/>
        <end position="1310"/>
    </location>
</feature>
<dbReference type="EMBL" id="JAZGQO010000002">
    <property type="protein sequence ID" value="KAK6191344.1"/>
    <property type="molecule type" value="Genomic_DNA"/>
</dbReference>
<feature type="transmembrane region" description="Helical" evidence="13">
    <location>
        <begin position="1383"/>
        <end position="1404"/>
    </location>
</feature>
<feature type="repeat" description="LDL-receptor class B" evidence="11">
    <location>
        <begin position="725"/>
        <end position="767"/>
    </location>
</feature>
<evidence type="ECO:0000256" key="11">
    <source>
        <dbReference type="PROSITE-ProRule" id="PRU00461"/>
    </source>
</evidence>
<keyword evidence="7 10" id="KW-1015">Disulfide bond</keyword>
<dbReference type="Pfam" id="PF00057">
    <property type="entry name" value="Ldl_recept_a"/>
    <property type="match status" value="3"/>
</dbReference>
<gene>
    <name evidence="16" type="ORF">SNE40_003061</name>
</gene>
<feature type="disulfide bond" evidence="10">
    <location>
        <begin position="1352"/>
        <end position="1367"/>
    </location>
</feature>
<evidence type="ECO:0000256" key="10">
    <source>
        <dbReference type="PROSITE-ProRule" id="PRU00124"/>
    </source>
</evidence>
<evidence type="ECO:0000256" key="14">
    <source>
        <dbReference type="SAM" id="SignalP"/>
    </source>
</evidence>
<dbReference type="InterPro" id="IPR002172">
    <property type="entry name" value="LDrepeatLR_classA_rpt"/>
</dbReference>
<feature type="region of interest" description="Disordered" evidence="12">
    <location>
        <begin position="1428"/>
        <end position="1491"/>
    </location>
</feature>
<feature type="repeat" description="LDL-receptor class B" evidence="11">
    <location>
        <begin position="377"/>
        <end position="419"/>
    </location>
</feature>
<evidence type="ECO:0000259" key="15">
    <source>
        <dbReference type="SMART" id="SM00181"/>
    </source>
</evidence>
<keyword evidence="13" id="KW-0812">Transmembrane</keyword>
<dbReference type="GO" id="GO:0006897">
    <property type="term" value="P:endocytosis"/>
    <property type="evidence" value="ECO:0007669"/>
    <property type="project" value="UniProtKB-KW"/>
</dbReference>
<evidence type="ECO:0000256" key="2">
    <source>
        <dbReference type="ARBA" id="ARBA00022536"/>
    </source>
</evidence>
<feature type="domain" description="EGF-like" evidence="15">
    <location>
        <begin position="901"/>
        <end position="943"/>
    </location>
</feature>
<feature type="region of interest" description="Disordered" evidence="12">
    <location>
        <begin position="1561"/>
        <end position="1609"/>
    </location>
</feature>
<dbReference type="SMART" id="SM00181">
    <property type="entry name" value="EGF"/>
    <property type="match status" value="4"/>
</dbReference>
<dbReference type="SUPFAM" id="SSF63825">
    <property type="entry name" value="YWTD domain"/>
    <property type="match status" value="4"/>
</dbReference>
<feature type="repeat" description="LDL-receptor class B" evidence="11">
    <location>
        <begin position="110"/>
        <end position="152"/>
    </location>
</feature>
<keyword evidence="8" id="KW-0675">Receptor</keyword>
<evidence type="ECO:0000256" key="5">
    <source>
        <dbReference type="ARBA" id="ARBA00022737"/>
    </source>
</evidence>
<evidence type="ECO:0000313" key="17">
    <source>
        <dbReference type="Proteomes" id="UP001347796"/>
    </source>
</evidence>
<feature type="domain" description="EGF-like" evidence="15">
    <location>
        <begin position="597"/>
        <end position="636"/>
    </location>
</feature>
<evidence type="ECO:0000256" key="3">
    <source>
        <dbReference type="ARBA" id="ARBA00022583"/>
    </source>
</evidence>
<dbReference type="PANTHER" id="PTHR46513:SF41">
    <property type="entry name" value="LOW-DENSITY LIPOPROTEIN RECEPTOR-RELATED PROTEIN"/>
    <property type="match status" value="1"/>
</dbReference>
<keyword evidence="3" id="KW-0254">Endocytosis</keyword>
<dbReference type="PANTHER" id="PTHR46513">
    <property type="entry name" value="VITELLOGENIN RECEPTOR-LIKE PROTEIN-RELATED-RELATED"/>
    <property type="match status" value="1"/>
</dbReference>
<reference evidence="16 17" key="1">
    <citation type="submission" date="2024-01" db="EMBL/GenBank/DDBJ databases">
        <title>The genome of the rayed Mediterranean limpet Patella caerulea (Linnaeus, 1758).</title>
        <authorList>
            <person name="Anh-Thu Weber A."/>
            <person name="Halstead-Nussloch G."/>
        </authorList>
    </citation>
    <scope>NUCLEOTIDE SEQUENCE [LARGE SCALE GENOMIC DNA]</scope>
    <source>
        <strain evidence="16">AATW-2023a</strain>
        <tissue evidence="16">Whole specimen</tissue>
    </source>
</reference>
<dbReference type="FunFam" id="2.120.10.30:FF:000241">
    <property type="entry name" value="Low-density lipoprotein receptor-related protein 6"/>
    <property type="match status" value="2"/>
</dbReference>
<sequence length="1609" mass="180822">MAYSTRLLVLYGILAACNDVTSYPLLLFANRKDVRLINAADPKGNSTIIVNNQEDASAVDFLYNENSIFWTDVSEEVIKRTYLNDTQNSIGVITTGLVSPDGLACDWLGRKLYWTDSETNRIEVSNLDGSYRTVLFWQGLDQPRAIALDPLNGYMYWSDWGETPKIERAGMDGKHLTRKAIITKNVYWPNGLTLDYDDSKIFWADGKLSYIHKCNFDGSDRRVVVEGSLPHPFALTLEGDSLFWTDWKTHSIHMCDKKTGLQKSVVHDNIFSPMDIHVYTATRQPTGKNPCGNNNGGCSHLCLMSPIKPFYTCACPTGVLLKSDKKTCADGVENILFLARRTDLRRISLDTPDYTDVVLPLNDIRHAIAIDYDPVDGYVYWTDDEVEAIRRSLLDGTNQEVIVNTEVYHPDGIAVDWIARNLYWTDTGTDRIEVSRLNGTSRKVLISDNLDEPRALCLDPVAGYLYWSDWGEVPKIERAALDGTDRITLVDTDLGWPNGLTLDYDEQKIYWGDAKTDTIEVADLDGRNRRTVISENIPHIFGFSLLGDYVYWTDWQRRSIERVNKYTGKNREVIIDQLPDLMGLKAVYVKKIEGTNPCAVNNGGCSHLCLHRPLSKNPTCACPMGLELISNGRTCIIPDAFLLFTIKDDIKRISLEVNHNIQPIPIQGVKDAAAIDFDINDNRIYWTDIKVKSISRAFMNGSAVQHIIDFGVDFPEGMAVDWVAHNIYWADTGKQRIEVARLDGTSRKVLVWRDLTDPRALALDPPNGYMYWSVWGNEPHIERANLDGSKRKVLIADPGRVQDLTIDYIEKRMYWTNIDRERIESSDMLGENRKVVVRSNVKKPMGLTQYEDFIYWTDILGNSIECANKSTGNNRTVIHKDLKLVFDITVFHASRQSGWNSCGKNNGGCSHLCLAHSKDWANGSFHCACPTHYTLNEENTTCEAPKYYLLLSQKTAISRLVMEPDDAEGADNPEVVLPIQSLKNIKALAYDPKDEFIYWIDGRNKVIKRAHDNGSKVETVLNEEGIQPYDIAIDPYSRSLYWTCNKNNVINVTRLDRTPVGVVVRSGNMKPRSIALYPEIGYMYWTNMGSSARIESAAMDGTERTTLFETNLEQPLALTVDKKMKKLCWADIAIHRIECADLGGGNRVVIVDEKVNTPRGIAIHGRYLYWLDRSLDVIERIDKSTRKNRRYVRGRMSGLSDLISVEHSLPAIDHPCSNQNNACSHICLVAGNTDESRCSCPVNLVLKADETTCADPPTCPPDHFTCKKGDVHCIPLVWRCDKIRECEDNSDEEDCPKCTASEYQCANGDCIAADKLCDGILQCSDNSDENKCCKANQFRCNNMQCIAKELKCNNVVDCTDESDEHSCPAPNVSNSTPTNTTHYAIAIVVGIVLLVMVIAFVFVCRRKTNHAPHEDHDIMMVKKPLNPHVEQTTPPHTLSSRGNKSLTTILSLGSGSGPPLYDRNHVTGASSSSSAVTQYPKETLNPPPSPVTDRSVYTGDFYCSLNSLSTVRSCRPKKPHKVRHNIPPPHTTPCSTDVCEDSEPYPGKKYYFNNSVVELSYDSDPYPPPPTPRSHYFSDEMSCPPSPSTERSFFNPYPPPPSPVAHSDC</sequence>
<feature type="chain" id="PRO_5042964847" description="EGF-like domain-containing protein" evidence="14">
    <location>
        <begin position="23"/>
        <end position="1609"/>
    </location>
</feature>
<feature type="region of interest" description="Disordered" evidence="12">
    <location>
        <begin position="1516"/>
        <end position="1539"/>
    </location>
</feature>
<feature type="domain" description="EGF-like" evidence="15">
    <location>
        <begin position="1215"/>
        <end position="1254"/>
    </location>
</feature>
<dbReference type="SMART" id="SM00192">
    <property type="entry name" value="LDLa"/>
    <property type="match status" value="3"/>
</dbReference>
<feature type="disulfide bond" evidence="10">
    <location>
        <begin position="1333"/>
        <end position="1345"/>
    </location>
</feature>
<feature type="repeat" description="LDL-receptor class B" evidence="11">
    <location>
        <begin position="199"/>
        <end position="241"/>
    </location>
</feature>
<feature type="disulfide bond" evidence="10">
    <location>
        <begin position="1305"/>
        <end position="1323"/>
    </location>
</feature>
<feature type="repeat" description="LDL-receptor class B" evidence="11">
    <location>
        <begin position="995"/>
        <end position="1037"/>
    </location>
</feature>
<feature type="repeat" description="LDL-receptor class B" evidence="11">
    <location>
        <begin position="153"/>
        <end position="198"/>
    </location>
</feature>
<keyword evidence="4 14" id="KW-0732">Signal</keyword>
<feature type="compositionally biased region" description="Polar residues" evidence="12">
    <location>
        <begin position="1429"/>
        <end position="1449"/>
    </location>
</feature>
<protein>
    <recommendedName>
        <fullName evidence="15">EGF-like domain-containing protein</fullName>
    </recommendedName>
</protein>
<dbReference type="InterPro" id="IPR050778">
    <property type="entry name" value="Cueball_EGF_LRP_Nidogen"/>
</dbReference>
<dbReference type="InterPro" id="IPR000742">
    <property type="entry name" value="EGF"/>
</dbReference>
<comment type="caution">
    <text evidence="16">The sequence shown here is derived from an EMBL/GenBank/DDBJ whole genome shotgun (WGS) entry which is preliminary data.</text>
</comment>
<feature type="repeat" description="LDL-receptor class B" evidence="11">
    <location>
        <begin position="66"/>
        <end position="109"/>
    </location>
</feature>
<feature type="repeat" description="LDL-receptor class B" evidence="11">
    <location>
        <begin position="768"/>
        <end position="810"/>
    </location>
</feature>
<name>A0AAN8Q0G1_PATCE</name>
<evidence type="ECO:0000256" key="12">
    <source>
        <dbReference type="SAM" id="MobiDB-lite"/>
    </source>
</evidence>
<dbReference type="SUPFAM" id="SSF57424">
    <property type="entry name" value="LDL receptor-like module"/>
    <property type="match status" value="3"/>
</dbReference>